<dbReference type="InterPro" id="IPR042099">
    <property type="entry name" value="ANL_N_sf"/>
</dbReference>
<accession>A0A975AZ60</accession>
<keyword evidence="2" id="KW-0436">Ligase</keyword>
<evidence type="ECO:0000256" key="2">
    <source>
        <dbReference type="ARBA" id="ARBA00022598"/>
    </source>
</evidence>
<evidence type="ECO:0000313" key="4">
    <source>
        <dbReference type="EMBL" id="QSZ41234.1"/>
    </source>
</evidence>
<name>A0A975AZ60_9BACT</name>
<dbReference type="GO" id="GO:0006631">
    <property type="term" value="P:fatty acid metabolic process"/>
    <property type="evidence" value="ECO:0007669"/>
    <property type="project" value="TreeGrafter"/>
</dbReference>
<dbReference type="InterPro" id="IPR000873">
    <property type="entry name" value="AMP-dep_synth/lig_dom"/>
</dbReference>
<proteinExistence type="inferred from homology"/>
<dbReference type="AlphaFoldDB" id="A0A975AZ60"/>
<dbReference type="Proteomes" id="UP000671852">
    <property type="component" value="Chromosome"/>
</dbReference>
<dbReference type="PROSITE" id="PS00455">
    <property type="entry name" value="AMP_BINDING"/>
    <property type="match status" value="1"/>
</dbReference>
<reference evidence="4" key="2">
    <citation type="submission" date="2021-04" db="EMBL/GenBank/DDBJ databases">
        <title>Isolation and characterization of a novel species of the genus Sulfurimonas.</title>
        <authorList>
            <person name="Fukui M."/>
        </authorList>
    </citation>
    <scope>NUCLEOTIDE SEQUENCE</scope>
    <source>
        <strain evidence="4">H1576</strain>
    </source>
</reference>
<reference evidence="4" key="1">
    <citation type="submission" date="2019-11" db="EMBL/GenBank/DDBJ databases">
        <authorList>
            <person name="Kojima H."/>
        </authorList>
    </citation>
    <scope>NUCLEOTIDE SEQUENCE</scope>
    <source>
        <strain evidence="4">H1576</strain>
    </source>
</reference>
<dbReference type="Pfam" id="PF00501">
    <property type="entry name" value="AMP-binding"/>
    <property type="match status" value="1"/>
</dbReference>
<comment type="similarity">
    <text evidence="1">Belongs to the ATP-dependent AMP-binding enzyme family.</text>
</comment>
<dbReference type="GO" id="GO:0031956">
    <property type="term" value="F:medium-chain fatty acid-CoA ligase activity"/>
    <property type="evidence" value="ECO:0007669"/>
    <property type="project" value="TreeGrafter"/>
</dbReference>
<sequence>MNNNTLQYLLFFSSSSLLISYNGESISQIEFREKVLFYAEEFKQYDFLDDFILIYDENPIHFYILLFALWVSDKKVIFPTKDLLLDKELISFYKYSCLLENNQIIIKENKNFCKLENAIGDTVLFSSGSTGKPKGILHKKENFIKNAYSVFEKISQSNYTSISYLKPYLVSALSHFLVHFISNSQLIFDDYKNTSNIDKYIQKHPDLSIVGSPMHLITAFGSINNDKYKPRLFFSSGDILNDLIIDKIINKYIDIIVFNVYGLAELGGRLFVNRIDGTTPINNRKQIGESISGSNVKIENDTIVVKADFLFYGYIIDNKFIVNNEWFNTKDTILLDNYHTVLAGRTNDEIKVGGNKVALKYLENKISGILNIEFLVITSKRHALFGNLIVLVIKGDSNLSRRNILIKLNASLEQYEIPHEIYTIEEIPFTQTMKIDRKSITESLSNLKQLTST</sequence>
<dbReference type="EMBL" id="CP046072">
    <property type="protein sequence ID" value="QSZ41234.1"/>
    <property type="molecule type" value="Genomic_DNA"/>
</dbReference>
<dbReference type="Gene3D" id="3.30.300.30">
    <property type="match status" value="1"/>
</dbReference>
<organism evidence="4 5">
    <name type="scientific">Sulfurimonas aquatica</name>
    <dbReference type="NCBI Taxonomy" id="2672570"/>
    <lineage>
        <taxon>Bacteria</taxon>
        <taxon>Pseudomonadati</taxon>
        <taxon>Campylobacterota</taxon>
        <taxon>Epsilonproteobacteria</taxon>
        <taxon>Campylobacterales</taxon>
        <taxon>Sulfurimonadaceae</taxon>
        <taxon>Sulfurimonas</taxon>
    </lineage>
</organism>
<dbReference type="InterPro" id="IPR020845">
    <property type="entry name" value="AMP-binding_CS"/>
</dbReference>
<dbReference type="Gene3D" id="3.40.50.12780">
    <property type="entry name" value="N-terminal domain of ligase-like"/>
    <property type="match status" value="1"/>
</dbReference>
<dbReference type="PANTHER" id="PTHR43201">
    <property type="entry name" value="ACYL-COA SYNTHETASE"/>
    <property type="match status" value="1"/>
</dbReference>
<evidence type="ECO:0000313" key="5">
    <source>
        <dbReference type="Proteomes" id="UP000671852"/>
    </source>
</evidence>
<dbReference type="KEGG" id="saqt:GJV85_03595"/>
<feature type="domain" description="AMP-dependent synthetase/ligase" evidence="3">
    <location>
        <begin position="122"/>
        <end position="301"/>
    </location>
</feature>
<gene>
    <name evidence="4" type="ORF">GJV85_03595</name>
</gene>
<protein>
    <submittedName>
        <fullName evidence="4">AMP-binding protein</fullName>
    </submittedName>
</protein>
<dbReference type="RefSeq" id="WP_207562513.1">
    <property type="nucleotide sequence ID" value="NZ_CP046072.1"/>
</dbReference>
<evidence type="ECO:0000259" key="3">
    <source>
        <dbReference type="Pfam" id="PF00501"/>
    </source>
</evidence>
<keyword evidence="5" id="KW-1185">Reference proteome</keyword>
<dbReference type="SUPFAM" id="SSF56801">
    <property type="entry name" value="Acetyl-CoA synthetase-like"/>
    <property type="match status" value="1"/>
</dbReference>
<dbReference type="InterPro" id="IPR045851">
    <property type="entry name" value="AMP-bd_C_sf"/>
</dbReference>
<dbReference type="PANTHER" id="PTHR43201:SF5">
    <property type="entry name" value="MEDIUM-CHAIN ACYL-COA LIGASE ACSF2, MITOCHONDRIAL"/>
    <property type="match status" value="1"/>
</dbReference>
<evidence type="ECO:0000256" key="1">
    <source>
        <dbReference type="ARBA" id="ARBA00006432"/>
    </source>
</evidence>